<dbReference type="GO" id="GO:0000159">
    <property type="term" value="C:protein phosphatase type 2A complex"/>
    <property type="evidence" value="ECO:0007669"/>
    <property type="project" value="TreeGrafter"/>
</dbReference>
<organism evidence="12 13">
    <name type="scientific">Drosophila ananassae</name>
    <name type="common">Fruit fly</name>
    <dbReference type="NCBI Taxonomy" id="7217"/>
    <lineage>
        <taxon>Eukaryota</taxon>
        <taxon>Metazoa</taxon>
        <taxon>Ecdysozoa</taxon>
        <taxon>Arthropoda</taxon>
        <taxon>Hexapoda</taxon>
        <taxon>Insecta</taxon>
        <taxon>Pterygota</taxon>
        <taxon>Neoptera</taxon>
        <taxon>Endopterygota</taxon>
        <taxon>Diptera</taxon>
        <taxon>Brachycera</taxon>
        <taxon>Muscomorpha</taxon>
        <taxon>Ephydroidea</taxon>
        <taxon>Drosophilidae</taxon>
        <taxon>Drosophila</taxon>
        <taxon>Sophophora</taxon>
    </lineage>
</organism>
<gene>
    <name evidence="12" type="primary">Dana\GF18653</name>
    <name evidence="12" type="synonym">dana_GLEANR_19911</name>
    <name evidence="12" type="ORF">GF18653</name>
</gene>
<dbReference type="EC" id="5.2.1.8" evidence="4 10"/>
<sequence>MTEDKEMKKRSRKAAAFFRKETFGPHNRVETPADMEFWQQSKAYVILTTYLFDVSSHVQGVRTTDPFPVSRSIKRLLGIFDALDVLIVANPPVVTGEPKTSMTESGNRAFRKWARCMLRDIYYMVEKAVPTKKCQHVNELGQYLSSSFGNSTKIEYGTTHELNFLFFVAGLFQARILNKEEDLAASGLILFVRYLKLVRRLQITYSMVPPANHGAYSLDKFQFIPFIWGAAQLCYDAPFSPRKMLDEDTVAKYKNSYLLADCVGHIMMTNIGPFAGHSSQLWCLAALSQWPDIYRGLIFRYTEDIVVDFDLIQPMRFGALMPFDMDVSKAPTISVRLGVRSPIRAQIDEALDHISDTSKTETQEPSDDMADKKYDNLSNSGLSLGSDTTSLTNVSVHLPNWLEAEEDR</sequence>
<dbReference type="OMA" id="KNWYKVE"/>
<keyword evidence="13" id="KW-1185">Reference proteome</keyword>
<dbReference type="GO" id="GO:0007052">
    <property type="term" value="P:mitotic spindle organization"/>
    <property type="evidence" value="ECO:0007669"/>
    <property type="project" value="TreeGrafter"/>
</dbReference>
<dbReference type="PIRSF" id="PIRSF016325">
    <property type="entry name" value="Phstyr_phstse_ac"/>
    <property type="match status" value="1"/>
</dbReference>
<dbReference type="InterPro" id="IPR004327">
    <property type="entry name" value="Phstyr_phstse_ac"/>
</dbReference>
<dbReference type="OrthoDB" id="16120at2759"/>
<evidence type="ECO:0000256" key="1">
    <source>
        <dbReference type="ARBA" id="ARBA00000971"/>
    </source>
</evidence>
<evidence type="ECO:0000256" key="2">
    <source>
        <dbReference type="ARBA" id="ARBA00004496"/>
    </source>
</evidence>
<dbReference type="EMBL" id="CH902617">
    <property type="protein sequence ID" value="EDV43787.1"/>
    <property type="molecule type" value="Genomic_DNA"/>
</dbReference>
<keyword evidence="6 10" id="KW-0697">Rotamase</keyword>
<comment type="subcellular location">
    <subcellularLocation>
        <location evidence="2 10">Cytoplasm</location>
    </subcellularLocation>
</comment>
<evidence type="ECO:0000256" key="9">
    <source>
        <dbReference type="ARBA" id="ARBA00044820"/>
    </source>
</evidence>
<keyword evidence="5 10" id="KW-0963">Cytoplasm</keyword>
<evidence type="ECO:0000313" key="13">
    <source>
        <dbReference type="Proteomes" id="UP000007801"/>
    </source>
</evidence>
<dbReference type="PANTHER" id="PTHR10012:SF0">
    <property type="entry name" value="SERINE_THREONINE-PROTEIN PHOSPHATASE 2A ACTIVATOR"/>
    <property type="match status" value="1"/>
</dbReference>
<dbReference type="InterPro" id="IPR037218">
    <property type="entry name" value="PTPA_sf"/>
</dbReference>
<dbReference type="KEGG" id="dan:6501424"/>
<evidence type="ECO:0000256" key="8">
    <source>
        <dbReference type="ARBA" id="ARBA00044786"/>
    </source>
</evidence>
<dbReference type="Proteomes" id="UP000007801">
    <property type="component" value="Unassembled WGS sequence"/>
</dbReference>
<dbReference type="GO" id="GO:0008160">
    <property type="term" value="F:protein tyrosine phosphatase activator activity"/>
    <property type="evidence" value="ECO:0007669"/>
    <property type="project" value="TreeGrafter"/>
</dbReference>
<dbReference type="HOGENOM" id="CLU_030733_5_0_1"/>
<feature type="region of interest" description="Disordered" evidence="11">
    <location>
        <begin position="354"/>
        <end position="375"/>
    </location>
</feature>
<dbReference type="CDD" id="cd04087">
    <property type="entry name" value="PTPA"/>
    <property type="match status" value="1"/>
</dbReference>
<dbReference type="AlphaFoldDB" id="B3LWF4"/>
<dbReference type="PANTHER" id="PTHR10012">
    <property type="entry name" value="SERINE/THREONINE-PROTEIN PHOSPHATASE 2A REGULATORY SUBUNIT B"/>
    <property type="match status" value="1"/>
</dbReference>
<evidence type="ECO:0000256" key="11">
    <source>
        <dbReference type="SAM" id="MobiDB-lite"/>
    </source>
</evidence>
<dbReference type="SMR" id="B3LWF4"/>
<dbReference type="Gene3D" id="1.20.120.1150">
    <property type="match status" value="1"/>
</dbReference>
<evidence type="ECO:0000256" key="10">
    <source>
        <dbReference type="RuleBase" id="RU361210"/>
    </source>
</evidence>
<dbReference type="GO" id="GO:0005737">
    <property type="term" value="C:cytoplasm"/>
    <property type="evidence" value="ECO:0007669"/>
    <property type="project" value="UniProtKB-SubCell"/>
</dbReference>
<dbReference type="GeneID" id="6501424"/>
<dbReference type="eggNOG" id="KOG2867">
    <property type="taxonomic scope" value="Eukaryota"/>
</dbReference>
<comment type="function">
    <text evidence="10">PPIases accelerate the folding of proteins. It catalyzes the cis-trans isomerization of proline imidic peptide bonds in oligopeptides.</text>
</comment>
<dbReference type="Pfam" id="PF03095">
    <property type="entry name" value="PTPA"/>
    <property type="match status" value="1"/>
</dbReference>
<dbReference type="STRING" id="7217.B3LWF4"/>
<evidence type="ECO:0000256" key="7">
    <source>
        <dbReference type="ARBA" id="ARBA00023235"/>
    </source>
</evidence>
<name>B3LWF4_DROAN</name>
<proteinExistence type="inferred from homology"/>
<comment type="catalytic activity">
    <reaction evidence="1 10">
        <text>[protein]-peptidylproline (omega=180) = [protein]-peptidylproline (omega=0)</text>
        <dbReference type="Rhea" id="RHEA:16237"/>
        <dbReference type="Rhea" id="RHEA-COMP:10747"/>
        <dbReference type="Rhea" id="RHEA-COMP:10748"/>
        <dbReference type="ChEBI" id="CHEBI:83833"/>
        <dbReference type="ChEBI" id="CHEBI:83834"/>
        <dbReference type="EC" id="5.2.1.8"/>
    </reaction>
</comment>
<dbReference type="InterPro" id="IPR043170">
    <property type="entry name" value="PTPA_C_lid"/>
</dbReference>
<keyword evidence="7 10" id="KW-0413">Isomerase</keyword>
<dbReference type="InParanoid" id="B3LWF4"/>
<evidence type="ECO:0000256" key="3">
    <source>
        <dbReference type="ARBA" id="ARBA00011019"/>
    </source>
</evidence>
<accession>B3LWF4</accession>
<evidence type="ECO:0000256" key="6">
    <source>
        <dbReference type="ARBA" id="ARBA00023110"/>
    </source>
</evidence>
<dbReference type="FunCoup" id="B3LWF4">
    <property type="interactions" value="102"/>
</dbReference>
<dbReference type="GO" id="GO:0005634">
    <property type="term" value="C:nucleus"/>
    <property type="evidence" value="ECO:0007669"/>
    <property type="project" value="TreeGrafter"/>
</dbReference>
<evidence type="ECO:0000256" key="5">
    <source>
        <dbReference type="ARBA" id="ARBA00022490"/>
    </source>
</evidence>
<reference evidence="12 13" key="1">
    <citation type="journal article" date="2007" name="Nature">
        <title>Evolution of genes and genomes on the Drosophila phylogeny.</title>
        <authorList>
            <consortium name="Drosophila 12 Genomes Consortium"/>
            <person name="Clark A.G."/>
            <person name="Eisen M.B."/>
            <person name="Smith D.R."/>
            <person name="Bergman C.M."/>
            <person name="Oliver B."/>
            <person name="Markow T.A."/>
            <person name="Kaufman T.C."/>
            <person name="Kellis M."/>
            <person name="Gelbart W."/>
            <person name="Iyer V.N."/>
            <person name="Pollard D.A."/>
            <person name="Sackton T.B."/>
            <person name="Larracuente A.M."/>
            <person name="Singh N.D."/>
            <person name="Abad J.P."/>
            <person name="Abt D.N."/>
            <person name="Adryan B."/>
            <person name="Aguade M."/>
            <person name="Akashi H."/>
            <person name="Anderson W.W."/>
            <person name="Aquadro C.F."/>
            <person name="Ardell D.H."/>
            <person name="Arguello R."/>
            <person name="Artieri C.G."/>
            <person name="Barbash D.A."/>
            <person name="Barker D."/>
            <person name="Barsanti P."/>
            <person name="Batterham P."/>
            <person name="Batzoglou S."/>
            <person name="Begun D."/>
            <person name="Bhutkar A."/>
            <person name="Blanco E."/>
            <person name="Bosak S.A."/>
            <person name="Bradley R.K."/>
            <person name="Brand A.D."/>
            <person name="Brent M.R."/>
            <person name="Brooks A.N."/>
            <person name="Brown R.H."/>
            <person name="Butlin R.K."/>
            <person name="Caggese C."/>
            <person name="Calvi B.R."/>
            <person name="Bernardo de Carvalho A."/>
            <person name="Caspi A."/>
            <person name="Castrezana S."/>
            <person name="Celniker S.E."/>
            <person name="Chang J.L."/>
            <person name="Chapple C."/>
            <person name="Chatterji S."/>
            <person name="Chinwalla A."/>
            <person name="Civetta A."/>
            <person name="Clifton S.W."/>
            <person name="Comeron J.M."/>
            <person name="Costello J.C."/>
            <person name="Coyne J.A."/>
            <person name="Daub J."/>
            <person name="David R.G."/>
            <person name="Delcher A.L."/>
            <person name="Delehaunty K."/>
            <person name="Do C.B."/>
            <person name="Ebling H."/>
            <person name="Edwards K."/>
            <person name="Eickbush T."/>
            <person name="Evans J.D."/>
            <person name="Filipski A."/>
            <person name="Findeiss S."/>
            <person name="Freyhult E."/>
            <person name="Fulton L."/>
            <person name="Fulton R."/>
            <person name="Garcia A.C."/>
            <person name="Gardiner A."/>
            <person name="Garfield D.A."/>
            <person name="Garvin B.E."/>
            <person name="Gibson G."/>
            <person name="Gilbert D."/>
            <person name="Gnerre S."/>
            <person name="Godfrey J."/>
            <person name="Good R."/>
            <person name="Gotea V."/>
            <person name="Gravely B."/>
            <person name="Greenberg A.J."/>
            <person name="Griffiths-Jones S."/>
            <person name="Gross S."/>
            <person name="Guigo R."/>
            <person name="Gustafson E.A."/>
            <person name="Haerty W."/>
            <person name="Hahn M.W."/>
            <person name="Halligan D.L."/>
            <person name="Halpern A.L."/>
            <person name="Halter G.M."/>
            <person name="Han M.V."/>
            <person name="Heger A."/>
            <person name="Hillier L."/>
            <person name="Hinrichs A.S."/>
            <person name="Holmes I."/>
            <person name="Hoskins R.A."/>
            <person name="Hubisz M.J."/>
            <person name="Hultmark D."/>
            <person name="Huntley M.A."/>
            <person name="Jaffe D.B."/>
            <person name="Jagadeeshan S."/>
            <person name="Jeck W.R."/>
            <person name="Johnson J."/>
            <person name="Jones C.D."/>
            <person name="Jordan W.C."/>
            <person name="Karpen G.H."/>
            <person name="Kataoka E."/>
            <person name="Keightley P.D."/>
            <person name="Kheradpour P."/>
            <person name="Kirkness E.F."/>
            <person name="Koerich L.B."/>
            <person name="Kristiansen K."/>
            <person name="Kudrna D."/>
            <person name="Kulathinal R.J."/>
            <person name="Kumar S."/>
            <person name="Kwok R."/>
            <person name="Lander E."/>
            <person name="Langley C.H."/>
            <person name="Lapoint R."/>
            <person name="Lazzaro B.P."/>
            <person name="Lee S.J."/>
            <person name="Levesque L."/>
            <person name="Li R."/>
            <person name="Lin C.F."/>
            <person name="Lin M.F."/>
            <person name="Lindblad-Toh K."/>
            <person name="Llopart A."/>
            <person name="Long M."/>
            <person name="Low L."/>
            <person name="Lozovsky E."/>
            <person name="Lu J."/>
            <person name="Luo M."/>
            <person name="Machado C.A."/>
            <person name="Makalowski W."/>
            <person name="Marzo M."/>
            <person name="Matsuda M."/>
            <person name="Matzkin L."/>
            <person name="McAllister B."/>
            <person name="McBride C.S."/>
            <person name="McKernan B."/>
            <person name="McKernan K."/>
            <person name="Mendez-Lago M."/>
            <person name="Minx P."/>
            <person name="Mollenhauer M.U."/>
            <person name="Montooth K."/>
            <person name="Mount S.M."/>
            <person name="Mu X."/>
            <person name="Myers E."/>
            <person name="Negre B."/>
            <person name="Newfeld S."/>
            <person name="Nielsen R."/>
            <person name="Noor M.A."/>
            <person name="O'Grady P."/>
            <person name="Pachter L."/>
            <person name="Papaceit M."/>
            <person name="Parisi M.J."/>
            <person name="Parisi M."/>
            <person name="Parts L."/>
            <person name="Pedersen J.S."/>
            <person name="Pesole G."/>
            <person name="Phillippy A.M."/>
            <person name="Ponting C.P."/>
            <person name="Pop M."/>
            <person name="Porcelli D."/>
            <person name="Powell J.R."/>
            <person name="Prohaska S."/>
            <person name="Pruitt K."/>
            <person name="Puig M."/>
            <person name="Quesneville H."/>
            <person name="Ram K.R."/>
            <person name="Rand D."/>
            <person name="Rasmussen M.D."/>
            <person name="Reed L.K."/>
            <person name="Reenan R."/>
            <person name="Reily A."/>
            <person name="Remington K.A."/>
            <person name="Rieger T.T."/>
            <person name="Ritchie M.G."/>
            <person name="Robin C."/>
            <person name="Rogers Y.H."/>
            <person name="Rohde C."/>
            <person name="Rozas J."/>
            <person name="Rubenfield M.J."/>
            <person name="Ruiz A."/>
            <person name="Russo S."/>
            <person name="Salzberg S.L."/>
            <person name="Sanchez-Gracia A."/>
            <person name="Saranga D.J."/>
            <person name="Sato H."/>
            <person name="Schaeffer S.W."/>
            <person name="Schatz M.C."/>
            <person name="Schlenke T."/>
            <person name="Schwartz R."/>
            <person name="Segarra C."/>
            <person name="Singh R.S."/>
            <person name="Sirot L."/>
            <person name="Sirota M."/>
            <person name="Sisneros N.B."/>
            <person name="Smith C.D."/>
            <person name="Smith T.F."/>
            <person name="Spieth J."/>
            <person name="Stage D.E."/>
            <person name="Stark A."/>
            <person name="Stephan W."/>
            <person name="Strausberg R.L."/>
            <person name="Strempel S."/>
            <person name="Sturgill D."/>
            <person name="Sutton G."/>
            <person name="Sutton G.G."/>
            <person name="Tao W."/>
            <person name="Teichmann S."/>
            <person name="Tobari Y.N."/>
            <person name="Tomimura Y."/>
            <person name="Tsolas J.M."/>
            <person name="Valente V.L."/>
            <person name="Venter E."/>
            <person name="Venter J.C."/>
            <person name="Vicario S."/>
            <person name="Vieira F.G."/>
            <person name="Vilella A.J."/>
            <person name="Villasante A."/>
            <person name="Walenz B."/>
            <person name="Wang J."/>
            <person name="Wasserman M."/>
            <person name="Watts T."/>
            <person name="Wilson D."/>
            <person name="Wilson R.K."/>
            <person name="Wing R.A."/>
            <person name="Wolfner M.F."/>
            <person name="Wong A."/>
            <person name="Wong G.K."/>
            <person name="Wu C.I."/>
            <person name="Wu G."/>
            <person name="Yamamoto D."/>
            <person name="Yang H.P."/>
            <person name="Yang S.P."/>
            <person name="Yorke J.A."/>
            <person name="Yoshida K."/>
            <person name="Zdobnov E."/>
            <person name="Zhang P."/>
            <person name="Zhang Y."/>
            <person name="Zimin A.V."/>
            <person name="Baldwin J."/>
            <person name="Abdouelleil A."/>
            <person name="Abdulkadir J."/>
            <person name="Abebe A."/>
            <person name="Abera B."/>
            <person name="Abreu J."/>
            <person name="Acer S.C."/>
            <person name="Aftuck L."/>
            <person name="Alexander A."/>
            <person name="An P."/>
            <person name="Anderson E."/>
            <person name="Anderson S."/>
            <person name="Arachi H."/>
            <person name="Azer M."/>
            <person name="Bachantsang P."/>
            <person name="Barry A."/>
            <person name="Bayul T."/>
            <person name="Berlin A."/>
            <person name="Bessette D."/>
            <person name="Bloom T."/>
            <person name="Blye J."/>
            <person name="Boguslavskiy L."/>
            <person name="Bonnet C."/>
            <person name="Boukhgalter B."/>
            <person name="Bourzgui I."/>
            <person name="Brown A."/>
            <person name="Cahill P."/>
            <person name="Channer S."/>
            <person name="Cheshatsang Y."/>
            <person name="Chuda L."/>
            <person name="Citroen M."/>
            <person name="Collymore A."/>
            <person name="Cooke P."/>
            <person name="Costello M."/>
            <person name="D'Aco K."/>
            <person name="Daza R."/>
            <person name="De Haan G."/>
            <person name="DeGray S."/>
            <person name="DeMaso C."/>
            <person name="Dhargay N."/>
            <person name="Dooley K."/>
            <person name="Dooley E."/>
            <person name="Doricent M."/>
            <person name="Dorje P."/>
            <person name="Dorjee K."/>
            <person name="Dupes A."/>
            <person name="Elong R."/>
            <person name="Falk J."/>
            <person name="Farina A."/>
            <person name="Faro S."/>
            <person name="Ferguson D."/>
            <person name="Fisher S."/>
            <person name="Foley C.D."/>
            <person name="Franke A."/>
            <person name="Friedrich D."/>
            <person name="Gadbois L."/>
            <person name="Gearin G."/>
            <person name="Gearin C.R."/>
            <person name="Giannoukos G."/>
            <person name="Goode T."/>
            <person name="Graham J."/>
            <person name="Grandbois E."/>
            <person name="Grewal S."/>
            <person name="Gyaltsen K."/>
            <person name="Hafez N."/>
            <person name="Hagos B."/>
            <person name="Hall J."/>
            <person name="Henson C."/>
            <person name="Hollinger A."/>
            <person name="Honan T."/>
            <person name="Huard M.D."/>
            <person name="Hughes L."/>
            <person name="Hurhula B."/>
            <person name="Husby M.E."/>
            <person name="Kamat A."/>
            <person name="Kanga B."/>
            <person name="Kashin S."/>
            <person name="Khazanovich D."/>
            <person name="Kisner P."/>
            <person name="Lance K."/>
            <person name="Lara M."/>
            <person name="Lee W."/>
            <person name="Lennon N."/>
            <person name="Letendre F."/>
            <person name="LeVine R."/>
            <person name="Lipovsky A."/>
            <person name="Liu X."/>
            <person name="Liu J."/>
            <person name="Liu S."/>
            <person name="Lokyitsang T."/>
            <person name="Lokyitsang Y."/>
            <person name="Lubonja R."/>
            <person name="Lui A."/>
            <person name="MacDonald P."/>
            <person name="Magnisalis V."/>
            <person name="Maru K."/>
            <person name="Matthews C."/>
            <person name="McCusker W."/>
            <person name="McDonough S."/>
            <person name="Mehta T."/>
            <person name="Meldrim J."/>
            <person name="Meneus L."/>
            <person name="Mihai O."/>
            <person name="Mihalev A."/>
            <person name="Mihova T."/>
            <person name="Mittelman R."/>
            <person name="Mlenga V."/>
            <person name="Montmayeur A."/>
            <person name="Mulrain L."/>
            <person name="Navidi A."/>
            <person name="Naylor J."/>
            <person name="Negash T."/>
            <person name="Nguyen T."/>
            <person name="Nguyen N."/>
            <person name="Nicol R."/>
            <person name="Norbu C."/>
            <person name="Norbu N."/>
            <person name="Novod N."/>
            <person name="O'Neill B."/>
            <person name="Osman S."/>
            <person name="Markiewicz E."/>
            <person name="Oyono O.L."/>
            <person name="Patti C."/>
            <person name="Phunkhang P."/>
            <person name="Pierre F."/>
            <person name="Priest M."/>
            <person name="Raghuraman S."/>
            <person name="Rege F."/>
            <person name="Reyes R."/>
            <person name="Rise C."/>
            <person name="Rogov P."/>
            <person name="Ross K."/>
            <person name="Ryan E."/>
            <person name="Settipalli S."/>
            <person name="Shea T."/>
            <person name="Sherpa N."/>
            <person name="Shi L."/>
            <person name="Shih D."/>
            <person name="Sparrow T."/>
            <person name="Spaulding J."/>
            <person name="Stalker J."/>
            <person name="Stange-Thomann N."/>
            <person name="Stavropoulos S."/>
            <person name="Stone C."/>
            <person name="Strader C."/>
            <person name="Tesfaye S."/>
            <person name="Thomson T."/>
            <person name="Thoulutsang Y."/>
            <person name="Thoulutsang D."/>
            <person name="Topham K."/>
            <person name="Topping I."/>
            <person name="Tsamla T."/>
            <person name="Vassiliev H."/>
            <person name="Vo A."/>
            <person name="Wangchuk T."/>
            <person name="Wangdi T."/>
            <person name="Weiand M."/>
            <person name="Wilkinson J."/>
            <person name="Wilson A."/>
            <person name="Yadav S."/>
            <person name="Young G."/>
            <person name="Yu Q."/>
            <person name="Zembek L."/>
            <person name="Zhong D."/>
            <person name="Zimmer A."/>
            <person name="Zwirko Z."/>
            <person name="Jaffe D.B."/>
            <person name="Alvarez P."/>
            <person name="Brockman W."/>
            <person name="Butler J."/>
            <person name="Chin C."/>
            <person name="Gnerre S."/>
            <person name="Grabherr M."/>
            <person name="Kleber M."/>
            <person name="Mauceli E."/>
            <person name="MacCallum I."/>
        </authorList>
    </citation>
    <scope>NUCLEOTIDE SEQUENCE [LARGE SCALE GENOMIC DNA]</scope>
    <source>
        <strain evidence="13">Tucson 14024-0371.13</strain>
    </source>
</reference>
<dbReference type="SUPFAM" id="SSF140984">
    <property type="entry name" value="PTPA-like"/>
    <property type="match status" value="1"/>
</dbReference>
<evidence type="ECO:0000256" key="4">
    <source>
        <dbReference type="ARBA" id="ARBA00013194"/>
    </source>
</evidence>
<dbReference type="PhylomeDB" id="B3LWF4"/>
<protein>
    <recommendedName>
        <fullName evidence="8 10">Serine/threonine-protein phosphatase 2A activator</fullName>
        <ecNumber evidence="4 10">5.2.1.8</ecNumber>
    </recommendedName>
    <alternativeName>
        <fullName evidence="9 10">Phosphotyrosyl phosphatase activator</fullName>
    </alternativeName>
</protein>
<dbReference type="GO" id="GO:0003755">
    <property type="term" value="F:peptidyl-prolyl cis-trans isomerase activity"/>
    <property type="evidence" value="ECO:0007669"/>
    <property type="project" value="UniProtKB-KW"/>
</dbReference>
<comment type="similarity">
    <text evidence="3 10">Belongs to the PTPA-type PPIase family.</text>
</comment>
<evidence type="ECO:0000313" key="12">
    <source>
        <dbReference type="EMBL" id="EDV43787.1"/>
    </source>
</evidence>